<dbReference type="Gene3D" id="6.10.160.10">
    <property type="match status" value="1"/>
</dbReference>
<comment type="caution">
    <text evidence="4">The sequence shown here is derived from an EMBL/GenBank/DDBJ whole genome shotgun (WGS) entry which is preliminary data.</text>
</comment>
<dbReference type="GO" id="GO:0005840">
    <property type="term" value="C:ribosome"/>
    <property type="evidence" value="ECO:0007669"/>
    <property type="project" value="UniProtKB-KW"/>
</dbReference>
<evidence type="ECO:0000256" key="3">
    <source>
        <dbReference type="ARBA" id="ARBA00023274"/>
    </source>
</evidence>
<evidence type="ECO:0000256" key="2">
    <source>
        <dbReference type="ARBA" id="ARBA00022980"/>
    </source>
</evidence>
<dbReference type="EMBL" id="LAZR01000165">
    <property type="protein sequence ID" value="KKN84909.1"/>
    <property type="molecule type" value="Genomic_DNA"/>
</dbReference>
<dbReference type="HAMAP" id="MF_00382">
    <property type="entry name" value="Ribosomal_bL20"/>
    <property type="match status" value="1"/>
</dbReference>
<dbReference type="Pfam" id="PF00453">
    <property type="entry name" value="Ribosomal_L20"/>
    <property type="match status" value="1"/>
</dbReference>
<dbReference type="GO" id="GO:0006412">
    <property type="term" value="P:translation"/>
    <property type="evidence" value="ECO:0007669"/>
    <property type="project" value="InterPro"/>
</dbReference>
<dbReference type="GO" id="GO:0019843">
    <property type="term" value="F:rRNA binding"/>
    <property type="evidence" value="ECO:0007669"/>
    <property type="project" value="InterPro"/>
</dbReference>
<dbReference type="GO" id="GO:0003735">
    <property type="term" value="F:structural constituent of ribosome"/>
    <property type="evidence" value="ECO:0007669"/>
    <property type="project" value="InterPro"/>
</dbReference>
<dbReference type="GO" id="GO:1990904">
    <property type="term" value="C:ribonucleoprotein complex"/>
    <property type="evidence" value="ECO:0007669"/>
    <property type="project" value="UniProtKB-KW"/>
</dbReference>
<evidence type="ECO:0000256" key="1">
    <source>
        <dbReference type="ARBA" id="ARBA00007698"/>
    </source>
</evidence>
<name>A0A0F9U036_9ZZZZ</name>
<dbReference type="PANTHER" id="PTHR10986">
    <property type="entry name" value="39S RIBOSOMAL PROTEIN L20"/>
    <property type="match status" value="1"/>
</dbReference>
<keyword evidence="2" id="KW-0689">Ribosomal protein</keyword>
<gene>
    <name evidence="4" type="ORF">LCGC14_0284340</name>
</gene>
<protein>
    <recommendedName>
        <fullName evidence="5">50S ribosomal protein L20</fullName>
    </recommendedName>
</protein>
<dbReference type="SUPFAM" id="SSF74731">
    <property type="entry name" value="Ribosomal protein L20"/>
    <property type="match status" value="1"/>
</dbReference>
<dbReference type="InterPro" id="IPR005813">
    <property type="entry name" value="Ribosomal_bL20"/>
</dbReference>
<dbReference type="PRINTS" id="PR00062">
    <property type="entry name" value="RIBOSOMALL20"/>
</dbReference>
<dbReference type="FunFam" id="1.10.1900.20:FF:000001">
    <property type="entry name" value="50S ribosomal protein L20"/>
    <property type="match status" value="1"/>
</dbReference>
<sequence length="120" mass="13654">MPRVRSGATRHRKHKKVLKAARGYYSSASRRYRIALERTFKAGVYATRDRRNRKRDFRRLWITRITGACDQRGLKYSQFMHGLNEAGITLNRKMLSEVAIADPAAFDAIVEVSKAAVAAA</sequence>
<proteinExistence type="inferred from homology"/>
<dbReference type="CDD" id="cd07026">
    <property type="entry name" value="Ribosomal_L20"/>
    <property type="match status" value="1"/>
</dbReference>
<accession>A0A0F9U036</accession>
<dbReference type="AlphaFoldDB" id="A0A0F9U036"/>
<evidence type="ECO:0000313" key="4">
    <source>
        <dbReference type="EMBL" id="KKN84909.1"/>
    </source>
</evidence>
<dbReference type="InterPro" id="IPR035566">
    <property type="entry name" value="Ribosomal_protein_bL20_C"/>
</dbReference>
<dbReference type="Gene3D" id="1.10.1900.20">
    <property type="entry name" value="Ribosomal protein L20"/>
    <property type="match status" value="1"/>
</dbReference>
<keyword evidence="3" id="KW-0687">Ribonucleoprotein</keyword>
<evidence type="ECO:0008006" key="5">
    <source>
        <dbReference type="Google" id="ProtNLM"/>
    </source>
</evidence>
<dbReference type="NCBIfam" id="TIGR01032">
    <property type="entry name" value="rplT_bact"/>
    <property type="match status" value="1"/>
</dbReference>
<comment type="similarity">
    <text evidence="1">Belongs to the bacterial ribosomal protein bL20 family.</text>
</comment>
<organism evidence="4">
    <name type="scientific">marine sediment metagenome</name>
    <dbReference type="NCBI Taxonomy" id="412755"/>
    <lineage>
        <taxon>unclassified sequences</taxon>
        <taxon>metagenomes</taxon>
        <taxon>ecological metagenomes</taxon>
    </lineage>
</organism>
<reference evidence="4" key="1">
    <citation type="journal article" date="2015" name="Nature">
        <title>Complex archaea that bridge the gap between prokaryotes and eukaryotes.</title>
        <authorList>
            <person name="Spang A."/>
            <person name="Saw J.H."/>
            <person name="Jorgensen S.L."/>
            <person name="Zaremba-Niedzwiedzka K."/>
            <person name="Martijn J."/>
            <person name="Lind A.E."/>
            <person name="van Eijk R."/>
            <person name="Schleper C."/>
            <person name="Guy L."/>
            <person name="Ettema T.J."/>
        </authorList>
    </citation>
    <scope>NUCLEOTIDE SEQUENCE</scope>
</reference>